<keyword evidence="5 10" id="KW-0418">Kinase</keyword>
<dbReference type="Gene3D" id="1.10.510.10">
    <property type="entry name" value="Transferase(Phosphotransferase) domain 1"/>
    <property type="match status" value="1"/>
</dbReference>
<dbReference type="EMBL" id="MU006598">
    <property type="protein sequence ID" value="KAF2743283.1"/>
    <property type="molecule type" value="Genomic_DNA"/>
</dbReference>
<dbReference type="Gene3D" id="3.30.200.20">
    <property type="entry name" value="Phosphorylase Kinase, domain 1"/>
    <property type="match status" value="1"/>
</dbReference>
<gene>
    <name evidence="10" type="ORF">M011DRAFT_489832</name>
</gene>
<evidence type="ECO:0000313" key="11">
    <source>
        <dbReference type="Proteomes" id="UP000799440"/>
    </source>
</evidence>
<dbReference type="GO" id="GO:0005634">
    <property type="term" value="C:nucleus"/>
    <property type="evidence" value="ECO:0007669"/>
    <property type="project" value="TreeGrafter"/>
</dbReference>
<keyword evidence="11" id="KW-1185">Reference proteome</keyword>
<reference evidence="10" key="1">
    <citation type="journal article" date="2020" name="Stud. Mycol.">
        <title>101 Dothideomycetes genomes: a test case for predicting lifestyles and emergence of pathogens.</title>
        <authorList>
            <person name="Haridas S."/>
            <person name="Albert R."/>
            <person name="Binder M."/>
            <person name="Bloem J."/>
            <person name="Labutti K."/>
            <person name="Salamov A."/>
            <person name="Andreopoulos B."/>
            <person name="Baker S."/>
            <person name="Barry K."/>
            <person name="Bills G."/>
            <person name="Bluhm B."/>
            <person name="Cannon C."/>
            <person name="Castanera R."/>
            <person name="Culley D."/>
            <person name="Daum C."/>
            <person name="Ezra D."/>
            <person name="Gonzalez J."/>
            <person name="Henrissat B."/>
            <person name="Kuo A."/>
            <person name="Liang C."/>
            <person name="Lipzen A."/>
            <person name="Lutzoni F."/>
            <person name="Magnuson J."/>
            <person name="Mondo S."/>
            <person name="Nolan M."/>
            <person name="Ohm R."/>
            <person name="Pangilinan J."/>
            <person name="Park H.-J."/>
            <person name="Ramirez L."/>
            <person name="Alfaro M."/>
            <person name="Sun H."/>
            <person name="Tritt A."/>
            <person name="Yoshinaga Y."/>
            <person name="Zwiers L.-H."/>
            <person name="Turgeon B."/>
            <person name="Goodwin S."/>
            <person name="Spatafora J."/>
            <person name="Crous P."/>
            <person name="Grigoriev I."/>
        </authorList>
    </citation>
    <scope>NUCLEOTIDE SEQUENCE</scope>
    <source>
        <strain evidence="10">CBS 119925</strain>
    </source>
</reference>
<dbReference type="PROSITE" id="PS00108">
    <property type="entry name" value="PROTEIN_KINASE_ST"/>
    <property type="match status" value="1"/>
</dbReference>
<evidence type="ECO:0000259" key="9">
    <source>
        <dbReference type="PROSITE" id="PS50011"/>
    </source>
</evidence>
<dbReference type="InterPro" id="IPR000719">
    <property type="entry name" value="Prot_kinase_dom"/>
</dbReference>
<dbReference type="Proteomes" id="UP000799440">
    <property type="component" value="Unassembled WGS sequence"/>
</dbReference>
<dbReference type="InterPro" id="IPR051334">
    <property type="entry name" value="SRPK"/>
</dbReference>
<dbReference type="EC" id="2.7.11.1" evidence="1"/>
<dbReference type="PANTHER" id="PTHR47634">
    <property type="entry name" value="PROTEIN KINASE DOMAIN-CONTAINING PROTEIN-RELATED"/>
    <property type="match status" value="1"/>
</dbReference>
<name>A0A6A6UZV4_9PLEO</name>
<comment type="catalytic activity">
    <reaction evidence="7">
        <text>L-threonyl-[protein] + ATP = O-phospho-L-threonyl-[protein] + ADP + H(+)</text>
        <dbReference type="Rhea" id="RHEA:46608"/>
        <dbReference type="Rhea" id="RHEA-COMP:11060"/>
        <dbReference type="Rhea" id="RHEA-COMP:11605"/>
        <dbReference type="ChEBI" id="CHEBI:15378"/>
        <dbReference type="ChEBI" id="CHEBI:30013"/>
        <dbReference type="ChEBI" id="CHEBI:30616"/>
        <dbReference type="ChEBI" id="CHEBI:61977"/>
        <dbReference type="ChEBI" id="CHEBI:456216"/>
        <dbReference type="EC" id="2.7.11.1"/>
    </reaction>
</comment>
<evidence type="ECO:0000256" key="8">
    <source>
        <dbReference type="ARBA" id="ARBA00048679"/>
    </source>
</evidence>
<dbReference type="PANTHER" id="PTHR47634:SF9">
    <property type="entry name" value="PROTEIN KINASE DOMAIN-CONTAINING PROTEIN-RELATED"/>
    <property type="match status" value="1"/>
</dbReference>
<dbReference type="SUPFAM" id="SSF56112">
    <property type="entry name" value="Protein kinase-like (PK-like)"/>
    <property type="match status" value="1"/>
</dbReference>
<dbReference type="InterPro" id="IPR011009">
    <property type="entry name" value="Kinase-like_dom_sf"/>
</dbReference>
<evidence type="ECO:0000256" key="2">
    <source>
        <dbReference type="ARBA" id="ARBA00022527"/>
    </source>
</evidence>
<feature type="domain" description="Protein kinase" evidence="9">
    <location>
        <begin position="83"/>
        <end position="305"/>
    </location>
</feature>
<evidence type="ECO:0000256" key="6">
    <source>
        <dbReference type="ARBA" id="ARBA00022840"/>
    </source>
</evidence>
<dbReference type="AlphaFoldDB" id="A0A6A6UZV4"/>
<keyword evidence="2" id="KW-0723">Serine/threonine-protein kinase</keyword>
<dbReference type="GO" id="GO:0000245">
    <property type="term" value="P:spliceosomal complex assembly"/>
    <property type="evidence" value="ECO:0007669"/>
    <property type="project" value="TreeGrafter"/>
</dbReference>
<keyword evidence="3" id="KW-0808">Transferase</keyword>
<evidence type="ECO:0000256" key="3">
    <source>
        <dbReference type="ARBA" id="ARBA00022679"/>
    </source>
</evidence>
<sequence>MQQINLPWETYPTRELTWEEKRRRLLRWLKIVVTRRGWAPLDFPTTGFAIIADDRIVDEEILDEFREGLFCPIAIGEVVGDKYQIVRKLGYGKSSTVWLARNLHARLQYRTLKVHVRGATLREYFIHKELHKASHFHPGKLHVRKVDQRFTIRKSEGSFGCLVMKPMICTVSDALRAFTASSNGRPFPLVYCKQILYQLLLALDYLHWDRKLVHTDIKADNLFYELRGKTSLDAYALTNYRTPASRKVVNGRTIYRSRCLQGTAGRVVLGDLGVAKPRIPIIRNFGRAQPCIFQAPEVLFDIAWD</sequence>
<comment type="catalytic activity">
    <reaction evidence="8">
        <text>L-seryl-[protein] + ATP = O-phospho-L-seryl-[protein] + ADP + H(+)</text>
        <dbReference type="Rhea" id="RHEA:17989"/>
        <dbReference type="Rhea" id="RHEA-COMP:9863"/>
        <dbReference type="Rhea" id="RHEA-COMP:11604"/>
        <dbReference type="ChEBI" id="CHEBI:15378"/>
        <dbReference type="ChEBI" id="CHEBI:29999"/>
        <dbReference type="ChEBI" id="CHEBI:30616"/>
        <dbReference type="ChEBI" id="CHEBI:83421"/>
        <dbReference type="ChEBI" id="CHEBI:456216"/>
        <dbReference type="EC" id="2.7.11.1"/>
    </reaction>
</comment>
<keyword evidence="4" id="KW-0547">Nucleotide-binding</keyword>
<evidence type="ECO:0000256" key="7">
    <source>
        <dbReference type="ARBA" id="ARBA00047899"/>
    </source>
</evidence>
<dbReference type="InterPro" id="IPR008271">
    <property type="entry name" value="Ser/Thr_kinase_AS"/>
</dbReference>
<keyword evidence="6" id="KW-0067">ATP-binding</keyword>
<organism evidence="10 11">
    <name type="scientific">Sporormia fimetaria CBS 119925</name>
    <dbReference type="NCBI Taxonomy" id="1340428"/>
    <lineage>
        <taxon>Eukaryota</taxon>
        <taxon>Fungi</taxon>
        <taxon>Dikarya</taxon>
        <taxon>Ascomycota</taxon>
        <taxon>Pezizomycotina</taxon>
        <taxon>Dothideomycetes</taxon>
        <taxon>Pleosporomycetidae</taxon>
        <taxon>Pleosporales</taxon>
        <taxon>Sporormiaceae</taxon>
        <taxon>Sporormia</taxon>
    </lineage>
</organism>
<dbReference type="Pfam" id="PF00069">
    <property type="entry name" value="Pkinase"/>
    <property type="match status" value="1"/>
</dbReference>
<dbReference type="GO" id="GO:0004674">
    <property type="term" value="F:protein serine/threonine kinase activity"/>
    <property type="evidence" value="ECO:0007669"/>
    <property type="project" value="UniProtKB-KW"/>
</dbReference>
<dbReference type="SMART" id="SM00220">
    <property type="entry name" value="S_TKc"/>
    <property type="match status" value="1"/>
</dbReference>
<dbReference type="OrthoDB" id="5979581at2759"/>
<evidence type="ECO:0000256" key="5">
    <source>
        <dbReference type="ARBA" id="ARBA00022777"/>
    </source>
</evidence>
<evidence type="ECO:0000313" key="10">
    <source>
        <dbReference type="EMBL" id="KAF2743283.1"/>
    </source>
</evidence>
<evidence type="ECO:0000256" key="4">
    <source>
        <dbReference type="ARBA" id="ARBA00022741"/>
    </source>
</evidence>
<protein>
    <recommendedName>
        <fullName evidence="1">non-specific serine/threonine protein kinase</fullName>
        <ecNumber evidence="1">2.7.11.1</ecNumber>
    </recommendedName>
</protein>
<dbReference type="GO" id="GO:0050684">
    <property type="term" value="P:regulation of mRNA processing"/>
    <property type="evidence" value="ECO:0007669"/>
    <property type="project" value="TreeGrafter"/>
</dbReference>
<proteinExistence type="predicted"/>
<dbReference type="PROSITE" id="PS50011">
    <property type="entry name" value="PROTEIN_KINASE_DOM"/>
    <property type="match status" value="1"/>
</dbReference>
<dbReference type="GO" id="GO:0005737">
    <property type="term" value="C:cytoplasm"/>
    <property type="evidence" value="ECO:0007669"/>
    <property type="project" value="TreeGrafter"/>
</dbReference>
<accession>A0A6A6UZV4</accession>
<evidence type="ECO:0000256" key="1">
    <source>
        <dbReference type="ARBA" id="ARBA00012513"/>
    </source>
</evidence>
<dbReference type="GO" id="GO:0005524">
    <property type="term" value="F:ATP binding"/>
    <property type="evidence" value="ECO:0007669"/>
    <property type="project" value="UniProtKB-KW"/>
</dbReference>